<dbReference type="EMBL" id="UYWY01021852">
    <property type="protein sequence ID" value="VDM45023.1"/>
    <property type="molecule type" value="Genomic_DNA"/>
</dbReference>
<evidence type="ECO:0000313" key="4">
    <source>
        <dbReference type="WBParaSite" id="TCNE_0001370201-mRNA-1"/>
    </source>
</evidence>
<dbReference type="WBParaSite" id="TCNE_0001370201-mRNA-1">
    <property type="protein sequence ID" value="TCNE_0001370201-mRNA-1"/>
    <property type="gene ID" value="TCNE_0001370201"/>
</dbReference>
<dbReference type="PANTHER" id="PTHR23360:SF26">
    <property type="entry name" value="G-PROTEIN COUPLED RECEPTORS FAMILY 1 PROFILE DOMAIN-CONTAINING PROTEIN"/>
    <property type="match status" value="1"/>
</dbReference>
<proteinExistence type="predicted"/>
<evidence type="ECO:0000313" key="3">
    <source>
        <dbReference type="Proteomes" id="UP000050794"/>
    </source>
</evidence>
<keyword evidence="3" id="KW-1185">Reference proteome</keyword>
<evidence type="ECO:0000313" key="2">
    <source>
        <dbReference type="EMBL" id="VDM45023.1"/>
    </source>
</evidence>
<dbReference type="InterPro" id="IPR047130">
    <property type="entry name" value="7TM_GPCR_Srsx_nematod"/>
</dbReference>
<sequence>MITNPSNIFFALGIPLTGLAVLLFSVDRLIAVLYPIRYYQFSAAYATKLNIGSVTIAICIPTVLVILLKKNLRNQKEYIIIVGAILMESVYNVGFLVRSSIYLMRHRRVVPVALSRWTCMITNPSNIFFALGIPLTGLAVLLFSVDRLIAVLYPTRYYQFMFAMPATALLIIALLSSYLAKDEILIGTDCTFAFAVTNVPWILIRWSRIAFVALAIAIYIPITAVLSAQRNRFISIIGHNKTSLMMRRTMATIGNIVISDNSI</sequence>
<feature type="transmembrane region" description="Helical" evidence="1">
    <location>
        <begin position="126"/>
        <end position="145"/>
    </location>
</feature>
<reference evidence="2 3" key="2">
    <citation type="submission" date="2018-11" db="EMBL/GenBank/DDBJ databases">
        <authorList>
            <consortium name="Pathogen Informatics"/>
        </authorList>
    </citation>
    <scope>NUCLEOTIDE SEQUENCE [LARGE SCALE GENOMIC DNA]</scope>
</reference>
<keyword evidence="1" id="KW-0812">Transmembrane</keyword>
<keyword evidence="1" id="KW-1133">Transmembrane helix</keyword>
<accession>A0A183UYY2</accession>
<organism evidence="3 4">
    <name type="scientific">Toxocara canis</name>
    <name type="common">Canine roundworm</name>
    <dbReference type="NCBI Taxonomy" id="6265"/>
    <lineage>
        <taxon>Eukaryota</taxon>
        <taxon>Metazoa</taxon>
        <taxon>Ecdysozoa</taxon>
        <taxon>Nematoda</taxon>
        <taxon>Chromadorea</taxon>
        <taxon>Rhabditida</taxon>
        <taxon>Spirurina</taxon>
        <taxon>Ascaridomorpha</taxon>
        <taxon>Ascaridoidea</taxon>
        <taxon>Toxocaridae</taxon>
        <taxon>Toxocara</taxon>
    </lineage>
</organism>
<evidence type="ECO:0000256" key="1">
    <source>
        <dbReference type="SAM" id="Phobius"/>
    </source>
</evidence>
<name>A0A183UYY2_TOXCA</name>
<protein>
    <submittedName>
        <fullName evidence="4">G protein-coupled receptor</fullName>
    </submittedName>
</protein>
<gene>
    <name evidence="2" type="ORF">TCNE_LOCUS13702</name>
</gene>
<dbReference type="Proteomes" id="UP000050794">
    <property type="component" value="Unassembled WGS sequence"/>
</dbReference>
<feature type="transmembrane region" description="Helical" evidence="1">
    <location>
        <begin position="184"/>
        <end position="203"/>
    </location>
</feature>
<feature type="transmembrane region" description="Helical" evidence="1">
    <location>
        <begin position="209"/>
        <end position="228"/>
    </location>
</feature>
<feature type="transmembrane region" description="Helical" evidence="1">
    <location>
        <begin position="157"/>
        <end position="177"/>
    </location>
</feature>
<feature type="transmembrane region" description="Helical" evidence="1">
    <location>
        <begin position="47"/>
        <end position="66"/>
    </location>
</feature>
<feature type="transmembrane region" description="Helical" evidence="1">
    <location>
        <begin position="78"/>
        <end position="97"/>
    </location>
</feature>
<reference evidence="4" key="1">
    <citation type="submission" date="2016-06" db="UniProtKB">
        <authorList>
            <consortium name="WormBaseParasite"/>
        </authorList>
    </citation>
    <scope>IDENTIFICATION</scope>
</reference>
<dbReference type="PANTHER" id="PTHR23360">
    <property type="entry name" value="G-PROTEIN COUPLED RECEPTORS FAMILY 1 PROFILE DOMAIN-CONTAINING PROTEIN-RELATED"/>
    <property type="match status" value="1"/>
</dbReference>
<dbReference type="AlphaFoldDB" id="A0A183UYY2"/>
<keyword evidence="1" id="KW-0472">Membrane</keyword>
<feature type="transmembrane region" description="Helical" evidence="1">
    <location>
        <begin position="6"/>
        <end position="26"/>
    </location>
</feature>